<dbReference type="GO" id="GO:0005737">
    <property type="term" value="C:cytoplasm"/>
    <property type="evidence" value="ECO:0007669"/>
    <property type="project" value="TreeGrafter"/>
</dbReference>
<feature type="region of interest" description="Disordered" evidence="9">
    <location>
        <begin position="751"/>
        <end position="821"/>
    </location>
</feature>
<dbReference type="InterPro" id="IPR011009">
    <property type="entry name" value="Kinase-like_dom_sf"/>
</dbReference>
<dbReference type="SMART" id="SM00146">
    <property type="entry name" value="PI3Kc"/>
    <property type="match status" value="1"/>
</dbReference>
<evidence type="ECO:0000256" key="6">
    <source>
        <dbReference type="ARBA" id="ARBA00022777"/>
    </source>
</evidence>
<feature type="region of interest" description="Disordered" evidence="9">
    <location>
        <begin position="1082"/>
        <end position="1126"/>
    </location>
</feature>
<dbReference type="Proteomes" id="UP001303889">
    <property type="component" value="Unassembled WGS sequence"/>
</dbReference>
<feature type="transmembrane region" description="Helical" evidence="10">
    <location>
        <begin position="228"/>
        <end position="253"/>
    </location>
</feature>
<evidence type="ECO:0000256" key="10">
    <source>
        <dbReference type="SAM" id="Phobius"/>
    </source>
</evidence>
<evidence type="ECO:0000313" key="12">
    <source>
        <dbReference type="EMBL" id="KAK3901930.1"/>
    </source>
</evidence>
<dbReference type="InterPro" id="IPR000403">
    <property type="entry name" value="PI3/4_kinase_cat_dom"/>
</dbReference>
<evidence type="ECO:0000256" key="8">
    <source>
        <dbReference type="ARBA" id="ARBA00023136"/>
    </source>
</evidence>
<feature type="domain" description="PI3K/PI4K catalytic" evidence="11">
    <location>
        <begin position="1260"/>
        <end position="1539"/>
    </location>
</feature>
<evidence type="ECO:0000256" key="2">
    <source>
        <dbReference type="ARBA" id="ARBA00004141"/>
    </source>
</evidence>
<feature type="compositionally biased region" description="Polar residues" evidence="9">
    <location>
        <begin position="780"/>
        <end position="793"/>
    </location>
</feature>
<dbReference type="PANTHER" id="PTHR10048:SF22">
    <property type="entry name" value="PHOSPHATIDYLINOSITOL 4-KINASE BETA"/>
    <property type="match status" value="1"/>
</dbReference>
<dbReference type="PROSITE" id="PS50290">
    <property type="entry name" value="PI3_4_KINASE_3"/>
    <property type="match status" value="1"/>
</dbReference>
<feature type="region of interest" description="Disordered" evidence="9">
    <location>
        <begin position="1"/>
        <end position="30"/>
    </location>
</feature>
<comment type="catalytic activity">
    <reaction evidence="1">
        <text>a 1,2-diacyl-sn-glycero-3-phospho-(1D-myo-inositol) + ATP = a 1,2-diacyl-sn-glycero-3-phospho-(1D-myo-inositol 4-phosphate) + ADP + H(+)</text>
        <dbReference type="Rhea" id="RHEA:19877"/>
        <dbReference type="ChEBI" id="CHEBI:15378"/>
        <dbReference type="ChEBI" id="CHEBI:30616"/>
        <dbReference type="ChEBI" id="CHEBI:57880"/>
        <dbReference type="ChEBI" id="CHEBI:58178"/>
        <dbReference type="ChEBI" id="CHEBI:456216"/>
        <dbReference type="EC" id="2.7.1.67"/>
    </reaction>
</comment>
<keyword evidence="5 10" id="KW-0812">Transmembrane</keyword>
<dbReference type="FunFam" id="3.30.1010.10:FF:000035">
    <property type="entry name" value="Phosphatidylinositol 4-kinase PIK1a"/>
    <property type="match status" value="1"/>
</dbReference>
<dbReference type="InterPro" id="IPR036940">
    <property type="entry name" value="PI3/4_kinase_cat_sf"/>
</dbReference>
<dbReference type="Gene3D" id="1.20.1740.10">
    <property type="entry name" value="Amino acid/polyamine transporter I"/>
    <property type="match status" value="1"/>
</dbReference>
<feature type="transmembrane region" description="Helical" evidence="10">
    <location>
        <begin position="372"/>
        <end position="391"/>
    </location>
</feature>
<dbReference type="InterPro" id="IPR015433">
    <property type="entry name" value="PI3/4_kinase"/>
</dbReference>
<sequence length="1555" mass="170741">MQEPEIFEQPVANRDAEAHTPGDENGTYGGTLYGTGVGPTLAGDNESEDYHDFVYPEDRKLGTWSTAFLIINRVVGAGIYSTPAGIIHSINSVGATLLFWVLGGVMTFCLFVYLEYGTALPRSGGEKVYLERVYQRPRYLATCIFAVQFVCFALSTGGSISFSSYVLRAVYESAHDGSWLNRGIAIAAVTRKPTLTPSPNHDPTDPANPSPLVTVVCLIHAFAPRWGIWLGNAFGAFKLVLLSLLVCTGFAALSGKMARPSPGNFSSFHGPGWEKAGEEGDTAGATGGYALALLQVLYSYSGWENANYVLTEVRDAPRTLRKAAPIAISVTTVLYVLANISYFAAMSKEDISDSKTVVAAQFFENVWGKSVFTTRVVPVFIALSALGNVFAQSFAMPRVKQELAKEGVLPWPRFWASDWPFNAPSGAIFLHWIFTSALILGSDTSDVYTFVTNVFIYSGNWIKIFLAAGLVYLNFAPSERWAEQRTTFRSSPLLTIFWIVSLLFVQAAPFIPNEFLDSVPFYVVPTLGTSLLALGTVYWVIWAKVLPAFGYHIQHEIVQMPDGSERVKYKRFLESDVFNQNPFLSVSYLSRYADHIGIHYVLCSKLRQFPYEDIEFFLPQLCHLIISVDNESMALEEFLLDLCEESVTAALLTFWLFQTYLHDLSPTPQTDAFKTCRRVYNKVQHIVFGLSESVRQETITENVLPVTVLGSFVLASIACPLLPQWAGPLAVAQARKPRPVVETISEPGAVAANKNVPTRAHTISAGNTRSKRAKDGGRSASAQEGKNQGSTHKSLGKLPKSPRRASKSRPPEHAPQEHRGPEMAAHLENLTLEARLSSASLPLPDSRPRLVTRPTTPVSAGLRPSETMSRRHSHHVKTLLNQAEMTNVQKTRLLRQNYFRCQTAFLTALEDISNRLVVVPKPARLSALRAELALIARDLPAEVDIPVICPPDLVDGSPSKSRHHRIVRLNPAEATVLNSAEKVPYLLMVEILRDDFTFDPDTQDNQRLLTTLLAEQGTRKRIFDLSDSPSIPPAARAPDLVVDSVFEPASGDLGSSPMLKPSDDTLFGSRAMQSTHSLLLSGASTPVLPPLDKPTPRSSAGSSGSVSPPIRRKMTLSNPRNNSVDQPDVSALAVHMRTASQMLAQLDATSGKRPRQEVAAIRARIIASMQSLEEQSFDLDDGQGPTFDLIMAKAQAATASAASAEAAAIGAETGDDAAVEPNLNANAGIDRMENDIKTGGLQRKGDRDDPSAAVFGEAWETKKERIRKSSPYGWMKNWDLVSVIIKTGSDLRQEAFACQLIRVCHKIWVDADVPVWVKLMRILVTGESSGLIETIANGVSLHSIKRSLTLASVEAGGNPRRRIATLKDHFVKAFGAPEGEPYRAGVDAFKRSLAAYSVISYVLQLKDRHNGNVLIDNEGHIIHIDFGFMLSNSPGSVGFEAAPFKLTYEYVDVLGGVGSRDFEEYKRLCKQAFQALRRSADNIIDLVAMMGRESKMPCFGAGVTQVTTALRQRFQLQLSADEAEQFVETDLIGKSLGSYYTRLYDTFQYRTQGIY</sequence>
<name>A0AAN6MJ91_9PEZI</name>
<dbReference type="Pfam" id="PF13520">
    <property type="entry name" value="AA_permease_2"/>
    <property type="match status" value="2"/>
</dbReference>
<evidence type="ECO:0000259" key="11">
    <source>
        <dbReference type="PROSITE" id="PS50290"/>
    </source>
</evidence>
<comment type="caution">
    <text evidence="12">The sequence shown here is derived from an EMBL/GenBank/DDBJ whole genome shotgun (WGS) entry which is preliminary data.</text>
</comment>
<feature type="compositionally biased region" description="Basic and acidic residues" evidence="9">
    <location>
        <begin position="809"/>
        <end position="821"/>
    </location>
</feature>
<evidence type="ECO:0000256" key="4">
    <source>
        <dbReference type="ARBA" id="ARBA00022679"/>
    </source>
</evidence>
<feature type="transmembrane region" description="Helical" evidence="10">
    <location>
        <begin position="421"/>
        <end position="442"/>
    </location>
</feature>
<accession>A0AAN6MJ91</accession>
<evidence type="ECO:0000256" key="1">
    <source>
        <dbReference type="ARBA" id="ARBA00001686"/>
    </source>
</evidence>
<keyword evidence="7 10" id="KW-1133">Transmembrane helix</keyword>
<dbReference type="InterPro" id="IPR016024">
    <property type="entry name" value="ARM-type_fold"/>
</dbReference>
<dbReference type="InterPro" id="IPR021601">
    <property type="entry name" value="Phosphatidylino_kinase_fungi"/>
</dbReference>
<dbReference type="InterPro" id="IPR002293">
    <property type="entry name" value="AA/rel_permease1"/>
</dbReference>
<evidence type="ECO:0000256" key="7">
    <source>
        <dbReference type="ARBA" id="ARBA00022989"/>
    </source>
</evidence>
<dbReference type="SUPFAM" id="SSF56112">
    <property type="entry name" value="Protein kinase-like (PK-like)"/>
    <property type="match status" value="1"/>
</dbReference>
<feature type="transmembrane region" description="Helical" evidence="10">
    <location>
        <begin position="97"/>
        <end position="118"/>
    </location>
</feature>
<feature type="transmembrane region" description="Helical" evidence="10">
    <location>
        <begin position="323"/>
        <end position="345"/>
    </location>
</feature>
<dbReference type="Gene3D" id="1.10.1070.11">
    <property type="entry name" value="Phosphatidylinositol 3-/4-kinase, catalytic domain"/>
    <property type="match status" value="1"/>
</dbReference>
<dbReference type="EC" id="2.7.1.67" evidence="3"/>
<dbReference type="InterPro" id="IPR057754">
    <property type="entry name" value="PI4-kinase_beta/PIK1_cat"/>
</dbReference>
<evidence type="ECO:0000256" key="3">
    <source>
        <dbReference type="ARBA" id="ARBA00012169"/>
    </source>
</evidence>
<evidence type="ECO:0000256" key="9">
    <source>
        <dbReference type="SAM" id="MobiDB-lite"/>
    </source>
</evidence>
<feature type="region of interest" description="Disordered" evidence="9">
    <location>
        <begin position="839"/>
        <end position="871"/>
    </location>
</feature>
<organism evidence="12 13">
    <name type="scientific">Staphylotrichum tortipilum</name>
    <dbReference type="NCBI Taxonomy" id="2831512"/>
    <lineage>
        <taxon>Eukaryota</taxon>
        <taxon>Fungi</taxon>
        <taxon>Dikarya</taxon>
        <taxon>Ascomycota</taxon>
        <taxon>Pezizomycotina</taxon>
        <taxon>Sordariomycetes</taxon>
        <taxon>Sordariomycetidae</taxon>
        <taxon>Sordariales</taxon>
        <taxon>Chaetomiaceae</taxon>
        <taxon>Staphylotrichum</taxon>
    </lineage>
</organism>
<comment type="subcellular location">
    <subcellularLocation>
        <location evidence="2">Membrane</location>
        <topology evidence="2">Multi-pass membrane protein</topology>
    </subcellularLocation>
</comment>
<dbReference type="Pfam" id="PF21245">
    <property type="entry name" value="PI4KB-PIK1_PIK"/>
    <property type="match status" value="1"/>
</dbReference>
<dbReference type="Gene3D" id="3.30.1010.10">
    <property type="entry name" value="Phosphatidylinositol 3-kinase Catalytic Subunit, Chain A, domain 4"/>
    <property type="match status" value="1"/>
</dbReference>
<dbReference type="InterPro" id="IPR018936">
    <property type="entry name" value="PI3/4_kinase_CS"/>
</dbReference>
<feature type="transmembrane region" description="Helical" evidence="10">
    <location>
        <begin position="454"/>
        <end position="473"/>
    </location>
</feature>
<feature type="transmembrane region" description="Helical" evidence="10">
    <location>
        <begin position="703"/>
        <end position="726"/>
    </location>
</feature>
<proteinExistence type="predicted"/>
<dbReference type="CDD" id="cd05168">
    <property type="entry name" value="PI4Kc_III_beta"/>
    <property type="match status" value="1"/>
</dbReference>
<dbReference type="EMBL" id="MU855545">
    <property type="protein sequence ID" value="KAK3901930.1"/>
    <property type="molecule type" value="Genomic_DNA"/>
</dbReference>
<dbReference type="GO" id="GO:0004430">
    <property type="term" value="F:1-phosphatidylinositol 4-kinase activity"/>
    <property type="evidence" value="ECO:0007669"/>
    <property type="project" value="UniProtKB-EC"/>
</dbReference>
<dbReference type="GO" id="GO:0016020">
    <property type="term" value="C:membrane"/>
    <property type="evidence" value="ECO:0007669"/>
    <property type="project" value="UniProtKB-SubCell"/>
</dbReference>
<dbReference type="InterPro" id="IPR049160">
    <property type="entry name" value="PI4KB-PIK1_PIK"/>
</dbReference>
<reference evidence="12" key="2">
    <citation type="submission" date="2023-05" db="EMBL/GenBank/DDBJ databases">
        <authorList>
            <consortium name="Lawrence Berkeley National Laboratory"/>
            <person name="Steindorff A."/>
            <person name="Hensen N."/>
            <person name="Bonometti L."/>
            <person name="Westerberg I."/>
            <person name="Brannstrom I.O."/>
            <person name="Guillou S."/>
            <person name="Cros-Aarteil S."/>
            <person name="Calhoun S."/>
            <person name="Haridas S."/>
            <person name="Kuo A."/>
            <person name="Mondo S."/>
            <person name="Pangilinan J."/>
            <person name="Riley R."/>
            <person name="Labutti K."/>
            <person name="Andreopoulos B."/>
            <person name="Lipzen A."/>
            <person name="Chen C."/>
            <person name="Yanf M."/>
            <person name="Daum C."/>
            <person name="Ng V."/>
            <person name="Clum A."/>
            <person name="Ohm R."/>
            <person name="Martin F."/>
            <person name="Silar P."/>
            <person name="Natvig D."/>
            <person name="Lalanne C."/>
            <person name="Gautier V."/>
            <person name="Ament-Velasquez S.L."/>
            <person name="Kruys A."/>
            <person name="Hutchinson M.I."/>
            <person name="Powell A.J."/>
            <person name="Barry K."/>
            <person name="Miller A.N."/>
            <person name="Grigoriev I.V."/>
            <person name="Debuchy R."/>
            <person name="Gladieux P."/>
            <person name="Thoren M.H."/>
            <person name="Johannesson H."/>
        </authorList>
    </citation>
    <scope>NUCLEOTIDE SEQUENCE</scope>
    <source>
        <strain evidence="12">CBS 103.79</strain>
    </source>
</reference>
<dbReference type="PROSITE" id="PS00916">
    <property type="entry name" value="PI3_4_KINASE_2"/>
    <property type="match status" value="1"/>
</dbReference>
<dbReference type="GO" id="GO:0046854">
    <property type="term" value="P:phosphatidylinositol phosphate biosynthetic process"/>
    <property type="evidence" value="ECO:0007669"/>
    <property type="project" value="InterPro"/>
</dbReference>
<feature type="compositionally biased region" description="Polar residues" evidence="9">
    <location>
        <begin position="1115"/>
        <end position="1125"/>
    </location>
</feature>
<dbReference type="Gene3D" id="6.10.140.1260">
    <property type="match status" value="1"/>
</dbReference>
<dbReference type="SUPFAM" id="SSF48371">
    <property type="entry name" value="ARM repeat"/>
    <property type="match status" value="1"/>
</dbReference>
<evidence type="ECO:0000313" key="13">
    <source>
        <dbReference type="Proteomes" id="UP001303889"/>
    </source>
</evidence>
<keyword evidence="4" id="KW-0808">Transferase</keyword>
<feature type="transmembrane region" description="Helical" evidence="10">
    <location>
        <begin position="523"/>
        <end position="542"/>
    </location>
</feature>
<evidence type="ECO:0000256" key="5">
    <source>
        <dbReference type="ARBA" id="ARBA00022692"/>
    </source>
</evidence>
<gene>
    <name evidence="12" type="ORF">C8A05DRAFT_44545</name>
</gene>
<reference evidence="12" key="1">
    <citation type="journal article" date="2023" name="Mol. Phylogenet. Evol.">
        <title>Genome-scale phylogeny and comparative genomics of the fungal order Sordariales.</title>
        <authorList>
            <person name="Hensen N."/>
            <person name="Bonometti L."/>
            <person name="Westerberg I."/>
            <person name="Brannstrom I.O."/>
            <person name="Guillou S."/>
            <person name="Cros-Aarteil S."/>
            <person name="Calhoun S."/>
            <person name="Haridas S."/>
            <person name="Kuo A."/>
            <person name="Mondo S."/>
            <person name="Pangilinan J."/>
            <person name="Riley R."/>
            <person name="LaButti K."/>
            <person name="Andreopoulos B."/>
            <person name="Lipzen A."/>
            <person name="Chen C."/>
            <person name="Yan M."/>
            <person name="Daum C."/>
            <person name="Ng V."/>
            <person name="Clum A."/>
            <person name="Steindorff A."/>
            <person name="Ohm R.A."/>
            <person name="Martin F."/>
            <person name="Silar P."/>
            <person name="Natvig D.O."/>
            <person name="Lalanne C."/>
            <person name="Gautier V."/>
            <person name="Ament-Velasquez S.L."/>
            <person name="Kruys A."/>
            <person name="Hutchinson M.I."/>
            <person name="Powell A.J."/>
            <person name="Barry K."/>
            <person name="Miller A.N."/>
            <person name="Grigoriev I.V."/>
            <person name="Debuchy R."/>
            <person name="Gladieux P."/>
            <person name="Hiltunen Thoren M."/>
            <person name="Johannesson H."/>
        </authorList>
    </citation>
    <scope>NUCLEOTIDE SEQUENCE</scope>
    <source>
        <strain evidence="12">CBS 103.79</strain>
    </source>
</reference>
<feature type="transmembrane region" description="Helical" evidence="10">
    <location>
        <begin position="139"/>
        <end position="162"/>
    </location>
</feature>
<keyword evidence="13" id="KW-1185">Reference proteome</keyword>
<dbReference type="GO" id="GO:0022857">
    <property type="term" value="F:transmembrane transporter activity"/>
    <property type="evidence" value="ECO:0007669"/>
    <property type="project" value="InterPro"/>
</dbReference>
<dbReference type="PANTHER" id="PTHR10048">
    <property type="entry name" value="PHOSPHATIDYLINOSITOL KINASE"/>
    <property type="match status" value="1"/>
</dbReference>
<dbReference type="GO" id="GO:0048015">
    <property type="term" value="P:phosphatidylinositol-mediated signaling"/>
    <property type="evidence" value="ECO:0007669"/>
    <property type="project" value="TreeGrafter"/>
</dbReference>
<keyword evidence="6" id="KW-0418">Kinase</keyword>
<dbReference type="Pfam" id="PF00454">
    <property type="entry name" value="PI3_PI4_kinase"/>
    <property type="match status" value="1"/>
</dbReference>
<feature type="transmembrane region" description="Helical" evidence="10">
    <location>
        <begin position="493"/>
        <end position="511"/>
    </location>
</feature>
<keyword evidence="8 10" id="KW-0472">Membrane</keyword>
<protein>
    <recommendedName>
        <fullName evidence="3">1-phosphatidylinositol 4-kinase</fullName>
        <ecNumber evidence="3">2.7.1.67</ecNumber>
    </recommendedName>
</protein>
<feature type="compositionally biased region" description="Low complexity" evidence="9">
    <location>
        <begin position="1098"/>
        <end position="1107"/>
    </location>
</feature>
<dbReference type="FunFam" id="1.10.1070.11:FF:000016">
    <property type="entry name" value="PIK1p Phosphatidylinositol 4-kinase"/>
    <property type="match status" value="1"/>
</dbReference>
<dbReference type="Pfam" id="PF11522">
    <property type="entry name" value="Pik1"/>
    <property type="match status" value="1"/>
</dbReference>